<evidence type="ECO:0000313" key="3">
    <source>
        <dbReference type="Proteomes" id="UP001652338"/>
    </source>
</evidence>
<gene>
    <name evidence="2" type="ORF">OCV47_14800</name>
</gene>
<feature type="transmembrane region" description="Helical" evidence="1">
    <location>
        <begin position="20"/>
        <end position="37"/>
    </location>
</feature>
<keyword evidence="1" id="KW-0472">Membrane</keyword>
<dbReference type="EMBL" id="JAOQKE010000029">
    <property type="protein sequence ID" value="MCU6726574.1"/>
    <property type="molecule type" value="Genomic_DNA"/>
</dbReference>
<keyword evidence="3" id="KW-1185">Reference proteome</keyword>
<keyword evidence="1" id="KW-1133">Transmembrane helix</keyword>
<protein>
    <submittedName>
        <fullName evidence="2">Uncharacterized protein</fullName>
    </submittedName>
</protein>
<organism evidence="2 3">
    <name type="scientific">Muricoprocola aceti</name>
    <dbReference type="NCBI Taxonomy" id="2981772"/>
    <lineage>
        <taxon>Bacteria</taxon>
        <taxon>Bacillati</taxon>
        <taxon>Bacillota</taxon>
        <taxon>Clostridia</taxon>
        <taxon>Lachnospirales</taxon>
        <taxon>Lachnospiraceae</taxon>
        <taxon>Muricoprocola</taxon>
    </lineage>
</organism>
<accession>A0ABT2SQ07</accession>
<evidence type="ECO:0000313" key="2">
    <source>
        <dbReference type="EMBL" id="MCU6726574.1"/>
    </source>
</evidence>
<proteinExistence type="predicted"/>
<sequence length="67" mass="7712">MLEKVKEFLHQDWTMTEKTLLIADLLLAGVLIGWLTAPFKGGLFSNNVLGSNNENYYDEDEFEDEED</sequence>
<reference evidence="2 3" key="1">
    <citation type="journal article" date="2021" name="ISME Commun">
        <title>Automated analysis of genomic sequences facilitates high-throughput and comprehensive description of bacteria.</title>
        <authorList>
            <person name="Hitch T.C.A."/>
        </authorList>
    </citation>
    <scope>NUCLEOTIDE SEQUENCE [LARGE SCALE GENOMIC DNA]</scope>
    <source>
        <strain evidence="2 3">Sanger_29</strain>
    </source>
</reference>
<evidence type="ECO:0000256" key="1">
    <source>
        <dbReference type="SAM" id="Phobius"/>
    </source>
</evidence>
<comment type="caution">
    <text evidence="2">The sequence shown here is derived from an EMBL/GenBank/DDBJ whole genome shotgun (WGS) entry which is preliminary data.</text>
</comment>
<dbReference type="Proteomes" id="UP001652338">
    <property type="component" value="Unassembled WGS sequence"/>
</dbReference>
<name>A0ABT2SQ07_9FIRM</name>
<keyword evidence="1" id="KW-0812">Transmembrane</keyword>
<dbReference type="RefSeq" id="WP_256297345.1">
    <property type="nucleotide sequence ID" value="NZ_JAOQKE010000029.1"/>
</dbReference>